<protein>
    <submittedName>
        <fullName evidence="1">Uncharacterized protein</fullName>
    </submittedName>
</protein>
<name>A0ACC2L332_PERAE</name>
<proteinExistence type="predicted"/>
<evidence type="ECO:0000313" key="2">
    <source>
        <dbReference type="Proteomes" id="UP001234297"/>
    </source>
</evidence>
<evidence type="ECO:0000313" key="1">
    <source>
        <dbReference type="EMBL" id="KAJ8627418.1"/>
    </source>
</evidence>
<gene>
    <name evidence="1" type="ORF">MRB53_020725</name>
</gene>
<reference evidence="1 2" key="1">
    <citation type="journal article" date="2022" name="Hortic Res">
        <title>A haplotype resolved chromosomal level avocado genome allows analysis of novel avocado genes.</title>
        <authorList>
            <person name="Nath O."/>
            <person name="Fletcher S.J."/>
            <person name="Hayward A."/>
            <person name="Shaw L.M."/>
            <person name="Masouleh A.K."/>
            <person name="Furtado A."/>
            <person name="Henry R.J."/>
            <person name="Mitter N."/>
        </authorList>
    </citation>
    <scope>NUCLEOTIDE SEQUENCE [LARGE SCALE GENOMIC DNA]</scope>
    <source>
        <strain evidence="2">cv. Hass</strain>
    </source>
</reference>
<comment type="caution">
    <text evidence="1">The sequence shown here is derived from an EMBL/GenBank/DDBJ whole genome shotgun (WGS) entry which is preliminary data.</text>
</comment>
<dbReference type="Proteomes" id="UP001234297">
    <property type="component" value="Chromosome 6"/>
</dbReference>
<sequence>MAAEVTTVARRWKRNKSCDDSSPDLLKSGSALEEPAAIASLAPAPAACIEIAPSSGPYAAAGGAWVHSDGPSLAQIELFATARNRGGPNSVAAPICNHKCGCIGGDEDERESE</sequence>
<keyword evidence="2" id="KW-1185">Reference proteome</keyword>
<dbReference type="EMBL" id="CM056814">
    <property type="protein sequence ID" value="KAJ8627418.1"/>
    <property type="molecule type" value="Genomic_DNA"/>
</dbReference>
<organism evidence="1 2">
    <name type="scientific">Persea americana</name>
    <name type="common">Avocado</name>
    <dbReference type="NCBI Taxonomy" id="3435"/>
    <lineage>
        <taxon>Eukaryota</taxon>
        <taxon>Viridiplantae</taxon>
        <taxon>Streptophyta</taxon>
        <taxon>Embryophyta</taxon>
        <taxon>Tracheophyta</taxon>
        <taxon>Spermatophyta</taxon>
        <taxon>Magnoliopsida</taxon>
        <taxon>Magnoliidae</taxon>
        <taxon>Laurales</taxon>
        <taxon>Lauraceae</taxon>
        <taxon>Persea</taxon>
    </lineage>
</organism>
<accession>A0ACC2L332</accession>